<reference evidence="2" key="1">
    <citation type="journal article" date="2019" name="Sci. Rep.">
        <title>Draft genome of Tanacetum cinerariifolium, the natural source of mosquito coil.</title>
        <authorList>
            <person name="Yamashiro T."/>
            <person name="Shiraishi A."/>
            <person name="Satake H."/>
            <person name="Nakayama K."/>
        </authorList>
    </citation>
    <scope>NUCLEOTIDE SEQUENCE</scope>
</reference>
<accession>A0A699L0R4</accession>
<protein>
    <submittedName>
        <fullName evidence="2">Uncharacterized protein</fullName>
    </submittedName>
</protein>
<comment type="caution">
    <text evidence="2">The sequence shown here is derived from an EMBL/GenBank/DDBJ whole genome shotgun (WGS) entry which is preliminary data.</text>
</comment>
<name>A0A699L0R4_TANCI</name>
<sequence length="76" mass="8699">MKSIRKFVPMESEGQIADSIASKGSSKEGESLKRPVEEELGHEQQKKQKVKEDLSQERLQQIMVIIPEHEMHVEAL</sequence>
<dbReference type="EMBL" id="BKCJ010560880">
    <property type="protein sequence ID" value="GFB14037.1"/>
    <property type="molecule type" value="Genomic_DNA"/>
</dbReference>
<evidence type="ECO:0000313" key="2">
    <source>
        <dbReference type="EMBL" id="GFB14037.1"/>
    </source>
</evidence>
<dbReference type="AlphaFoldDB" id="A0A699L0R4"/>
<feature type="compositionally biased region" description="Basic and acidic residues" evidence="1">
    <location>
        <begin position="25"/>
        <end position="53"/>
    </location>
</feature>
<feature type="region of interest" description="Disordered" evidence="1">
    <location>
        <begin position="1"/>
        <end position="53"/>
    </location>
</feature>
<proteinExistence type="predicted"/>
<organism evidence="2">
    <name type="scientific">Tanacetum cinerariifolium</name>
    <name type="common">Dalmatian daisy</name>
    <name type="synonym">Chrysanthemum cinerariifolium</name>
    <dbReference type="NCBI Taxonomy" id="118510"/>
    <lineage>
        <taxon>Eukaryota</taxon>
        <taxon>Viridiplantae</taxon>
        <taxon>Streptophyta</taxon>
        <taxon>Embryophyta</taxon>
        <taxon>Tracheophyta</taxon>
        <taxon>Spermatophyta</taxon>
        <taxon>Magnoliopsida</taxon>
        <taxon>eudicotyledons</taxon>
        <taxon>Gunneridae</taxon>
        <taxon>Pentapetalae</taxon>
        <taxon>asterids</taxon>
        <taxon>campanulids</taxon>
        <taxon>Asterales</taxon>
        <taxon>Asteraceae</taxon>
        <taxon>Asteroideae</taxon>
        <taxon>Anthemideae</taxon>
        <taxon>Anthemidinae</taxon>
        <taxon>Tanacetum</taxon>
    </lineage>
</organism>
<evidence type="ECO:0000256" key="1">
    <source>
        <dbReference type="SAM" id="MobiDB-lite"/>
    </source>
</evidence>
<gene>
    <name evidence="2" type="ORF">Tci_686008</name>
</gene>